<organism evidence="1">
    <name type="scientific">uncultured Lysobacter sp</name>
    <dbReference type="NCBI Taxonomy" id="271060"/>
    <lineage>
        <taxon>Bacteria</taxon>
        <taxon>Pseudomonadati</taxon>
        <taxon>Pseudomonadota</taxon>
        <taxon>Gammaproteobacteria</taxon>
        <taxon>Lysobacterales</taxon>
        <taxon>Lysobacteraceae</taxon>
        <taxon>Lysobacter</taxon>
        <taxon>environmental samples</taxon>
    </lineage>
</organism>
<gene>
    <name evidence="1" type="ORF">AVDCRST_MAG71-894</name>
</gene>
<dbReference type="PANTHER" id="PTHR38453:SF1">
    <property type="entry name" value="CYTOPLASMIC PROTEIN"/>
    <property type="match status" value="1"/>
</dbReference>
<accession>A0A6J4KS55</accession>
<dbReference type="Pfam" id="PF04328">
    <property type="entry name" value="Sel_put"/>
    <property type="match status" value="1"/>
</dbReference>
<dbReference type="AlphaFoldDB" id="A0A6J4KS55"/>
<dbReference type="PANTHER" id="PTHR38453">
    <property type="entry name" value="CYTOPLASMIC PROTEIN-RELATED"/>
    <property type="match status" value="1"/>
</dbReference>
<sequence>MSRLKRHVDRVRHVLRLLMQVWQKSARTARLTIGIPDYDTYVAHVRAHHPEQTPMSRDAFFVERMDARYGRGRSRCC</sequence>
<evidence type="ECO:0000313" key="1">
    <source>
        <dbReference type="EMBL" id="CAA9313998.1"/>
    </source>
</evidence>
<reference evidence="1" key="1">
    <citation type="submission" date="2020-02" db="EMBL/GenBank/DDBJ databases">
        <authorList>
            <person name="Meier V. D."/>
        </authorList>
    </citation>
    <scope>NUCLEOTIDE SEQUENCE</scope>
    <source>
        <strain evidence="1">AVDCRST_MAG71</strain>
    </source>
</reference>
<dbReference type="EMBL" id="CADCUA010000246">
    <property type="protein sequence ID" value="CAA9313998.1"/>
    <property type="molecule type" value="Genomic_DNA"/>
</dbReference>
<name>A0A6J4KS55_9GAMM</name>
<protein>
    <submittedName>
        <fullName evidence="1">Uncharacterized proteins YbdD and YjiX</fullName>
    </submittedName>
</protein>
<dbReference type="InterPro" id="IPR007423">
    <property type="entry name" value="Sel_put"/>
</dbReference>
<proteinExistence type="predicted"/>